<gene>
    <name evidence="4" type="primary">LOC110983818</name>
</gene>
<feature type="compositionally biased region" description="Basic residues" evidence="1">
    <location>
        <begin position="1326"/>
        <end position="1335"/>
    </location>
</feature>
<dbReference type="GO" id="GO:0003785">
    <property type="term" value="F:actin monomer binding"/>
    <property type="evidence" value="ECO:0007669"/>
    <property type="project" value="InterPro"/>
</dbReference>
<reference evidence="4" key="1">
    <citation type="submission" date="2025-08" db="UniProtKB">
        <authorList>
            <consortium name="RefSeq"/>
        </authorList>
    </citation>
    <scope>IDENTIFICATION</scope>
</reference>
<dbReference type="InterPro" id="IPR029071">
    <property type="entry name" value="Ubiquitin-like_domsf"/>
</dbReference>
<keyword evidence="3" id="KW-1185">Reference proteome</keyword>
<feature type="region of interest" description="Disordered" evidence="1">
    <location>
        <begin position="852"/>
        <end position="940"/>
    </location>
</feature>
<dbReference type="GeneID" id="110983818"/>
<feature type="compositionally biased region" description="Acidic residues" evidence="1">
    <location>
        <begin position="895"/>
        <end position="905"/>
    </location>
</feature>
<name>A0A8B7Z2S4_ACAPL</name>
<feature type="compositionally biased region" description="Basic and acidic residues" evidence="1">
    <location>
        <begin position="27"/>
        <end position="45"/>
    </location>
</feature>
<feature type="compositionally biased region" description="Polar residues" evidence="1">
    <location>
        <begin position="413"/>
        <end position="424"/>
    </location>
</feature>
<evidence type="ECO:0000313" key="4">
    <source>
        <dbReference type="RefSeq" id="XP_022099075.1"/>
    </source>
</evidence>
<feature type="compositionally biased region" description="Low complexity" evidence="1">
    <location>
        <begin position="1310"/>
        <end position="1325"/>
    </location>
</feature>
<organism evidence="3 4">
    <name type="scientific">Acanthaster planci</name>
    <name type="common">Crown-of-thorns starfish</name>
    <dbReference type="NCBI Taxonomy" id="133434"/>
    <lineage>
        <taxon>Eukaryota</taxon>
        <taxon>Metazoa</taxon>
        <taxon>Echinodermata</taxon>
        <taxon>Eleutherozoa</taxon>
        <taxon>Asterozoa</taxon>
        <taxon>Asteroidea</taxon>
        <taxon>Valvatacea</taxon>
        <taxon>Valvatida</taxon>
        <taxon>Acanthasteridae</taxon>
        <taxon>Acanthaster</taxon>
    </lineage>
</organism>
<protein>
    <submittedName>
        <fullName evidence="4">Cordon-bleu protein-like 1 isoform X1</fullName>
    </submittedName>
</protein>
<feature type="compositionally biased region" description="Pro residues" evidence="1">
    <location>
        <begin position="461"/>
        <end position="474"/>
    </location>
</feature>
<dbReference type="PANTHER" id="PTHR21557">
    <property type="entry name" value="CORDON-BLEU"/>
    <property type="match status" value="1"/>
</dbReference>
<feature type="compositionally biased region" description="Pro residues" evidence="1">
    <location>
        <begin position="392"/>
        <end position="401"/>
    </location>
</feature>
<feature type="compositionally biased region" description="Basic and acidic residues" evidence="1">
    <location>
        <begin position="1124"/>
        <end position="1144"/>
    </location>
</feature>
<feature type="compositionally biased region" description="Basic and acidic residues" evidence="1">
    <location>
        <begin position="1373"/>
        <end position="1397"/>
    </location>
</feature>
<feature type="compositionally biased region" description="Polar residues" evidence="1">
    <location>
        <begin position="1"/>
        <end position="12"/>
    </location>
</feature>
<sequence length="1510" mass="166209">MSVETTKIPNHQPSKRSRAPPPPTKKPSFEENKNGSLSELEKDALTKNGSTEETAGTSSGDERQLTVVLPEDKIVKASVKRDTPILELLIMIASKNKLNPTNYTIAQPGVRLKDPLVQLKPTQKLSDVVGDTIHIIRKNQKQVFVYKKEEKKSAVIEPTIRITVISSKNHKMCLRVDPTKTLQELMPTICDERGVELSNHTLRLTTQPQDPLEMSQTLEKSGAIEFLLVDLNGQPAGVEGGEADLMPEQKKKKGSFFGKLSKKKKGYELGAGGIPESQPTNVMPPVEKEKRSHRHTSPSSLPPSEGLTQTTGQEDEGSNTLKKRRPAPPPPPGKHVTTSTSASDDEKLDEDSSLASNNTLRKRRAPAPPRPTSPPRRSVSLGETSPHQIPVNLPPPRPVSPPIRASDAKEMKQISNSQETSTSVKGDKPSRPPKPPRPVSLIRGTSLESPSPTTEPQEPVFVPPPPPDMPPSPSNPQEDVTKLIEEGRLNQSFDENLMDEEYREESPRVHSESISSSLTETGIDEAFEAAIAMGEAEIEAKKEEVAEDSPHQHETDLEVNVAGLILETKAEGTEEGMDQESAQEEGAKSQEMKETDEVSSGEIEQTVALPAPNSSHANCNNEHGDGALITHINETIPATHLKKLRQKGPVKVYAVYDETTSTTKAGHSILVENGDVTRSRSKSDTSALEVPTRVRSERSLSVLEKAKPLEGMKLSFMPESIDIVETPSVAMATVHVCTSSEITSCPSTRVNTSNQSMAISQSHETSDNDVSFAEDLLRERKVNSTADNHSIFIPGFTAKDSKAKMELLSHMMKMSLDADTQDTDDYPPHTQADDTHDMFEEKSVHALAFEVTRESAEDSEGNAGESIEDQDEKVEEKERKDATKMEESYNKVEDENTDETEEESVQEVVKEKEEMKADERPKKDEKGKLTSSEAPADTTVQKLNEQYSALQEQLAALQKQMVIPQQPGIMEIQMQQLQQQILLQQQIISQMMMSSNQQPMVMPLAFQQPGISPQQQMMLSPQQMMSPPQQMMISPQQQIMSQQMLSPQQQIMMSPQQLMMTPPMFSAVHSVPHNTAQPNVYTQQVMPTATVQAQSTPISSTHELNESTVSTTQDVALQINDDDSLSKNDESPSKSDLVSIKDDSPSSDDVITSEHTSDIKDDHEPQPLSPPMKADEVSVCHPTYHFARSRDVPKNEITGVKASPPSTLRSPQHQQRPPLFKSPESNEKKEVTETETKESPAAGNKEPTGTLGRRLTVDDHNIPPEERHMGDKADVSETEDKHVEDKADVSETEDKHMSGEKSSISAFAVANSEASKPASSSVPKSPKQKKSGFSLFKKKTPKYSYILSAQKEFSRKSETERQRTSSNPPEPTNKSESDQGSRGRAHTLDSYDPTRETHSLTFHLVRGGSQREMGDNVLISSKVPTYTTNEMHLNTDEQPVIPPRTSKPKTSNVKVSQANSSPQDGTTGALILSNQSPISVVTNTTLTTVTTCSSAPTVKKIFNNKAFSWN</sequence>
<feature type="compositionally biased region" description="Acidic residues" evidence="1">
    <location>
        <begin position="573"/>
        <end position="583"/>
    </location>
</feature>
<dbReference type="Gene3D" id="3.10.20.90">
    <property type="entry name" value="Phosphatidylinositol 3-kinase Catalytic Subunit, Chain A, domain 1"/>
    <property type="match status" value="1"/>
</dbReference>
<evidence type="ECO:0000256" key="1">
    <source>
        <dbReference type="SAM" id="MobiDB-lite"/>
    </source>
</evidence>
<dbReference type="Pfam" id="PF09469">
    <property type="entry name" value="Cobl"/>
    <property type="match status" value="1"/>
</dbReference>
<feature type="region of interest" description="Disordered" evidence="1">
    <location>
        <begin position="1"/>
        <end position="63"/>
    </location>
</feature>
<dbReference type="Proteomes" id="UP000694845">
    <property type="component" value="Unplaced"/>
</dbReference>
<feature type="region of interest" description="Disordered" evidence="1">
    <location>
        <begin position="1436"/>
        <end position="1466"/>
    </location>
</feature>
<feature type="region of interest" description="Disordered" evidence="1">
    <location>
        <begin position="268"/>
        <end position="521"/>
    </location>
</feature>
<evidence type="ECO:0000313" key="3">
    <source>
        <dbReference type="Proteomes" id="UP000694845"/>
    </source>
</evidence>
<feature type="region of interest" description="Disordered" evidence="1">
    <location>
        <begin position="1120"/>
        <end position="1335"/>
    </location>
</feature>
<feature type="compositionally biased region" description="Basic and acidic residues" evidence="1">
    <location>
        <begin position="479"/>
        <end position="488"/>
    </location>
</feature>
<feature type="compositionally biased region" description="Basic and acidic residues" evidence="1">
    <location>
        <begin position="908"/>
        <end position="928"/>
    </location>
</feature>
<feature type="compositionally biased region" description="Low complexity" evidence="1">
    <location>
        <begin position="445"/>
        <end position="460"/>
    </location>
</feature>
<proteinExistence type="predicted"/>
<dbReference type="PANTHER" id="PTHR21557:SF2">
    <property type="entry name" value="CORDON-BLEU PROTEIN-LIKE 1"/>
    <property type="match status" value="1"/>
</dbReference>
<feature type="compositionally biased region" description="Polar residues" evidence="1">
    <location>
        <begin position="47"/>
        <end position="59"/>
    </location>
</feature>
<feature type="compositionally biased region" description="Basic and acidic residues" evidence="1">
    <location>
        <begin position="874"/>
        <end position="894"/>
    </location>
</feature>
<feature type="region of interest" description="Disordered" evidence="1">
    <location>
        <begin position="1347"/>
        <end position="1397"/>
    </location>
</feature>
<dbReference type="InterPro" id="IPR039895">
    <property type="entry name" value="COBL-like"/>
</dbReference>
<feature type="compositionally biased region" description="Basic and acidic residues" evidence="1">
    <location>
        <begin position="1352"/>
        <end position="1363"/>
    </location>
</feature>
<feature type="compositionally biased region" description="Polar residues" evidence="1">
    <location>
        <begin position="1448"/>
        <end position="1466"/>
    </location>
</feature>
<dbReference type="RefSeq" id="XP_022099075.1">
    <property type="nucleotide sequence ID" value="XM_022243383.1"/>
</dbReference>
<feature type="domain" description="Cordon-bleu ubiquitin-like" evidence="2">
    <location>
        <begin position="154"/>
        <end position="231"/>
    </location>
</feature>
<dbReference type="KEGG" id="aplc:110983818"/>
<feature type="compositionally biased region" description="Basic and acidic residues" evidence="1">
    <location>
        <begin position="1224"/>
        <end position="1238"/>
    </location>
</feature>
<feature type="compositionally biased region" description="Basic and acidic residues" evidence="1">
    <location>
        <begin position="1255"/>
        <end position="1299"/>
    </location>
</feature>
<feature type="compositionally biased region" description="Polar residues" evidence="1">
    <location>
        <begin position="1204"/>
        <end position="1215"/>
    </location>
</feature>
<feature type="compositionally biased region" description="Polar residues" evidence="1">
    <location>
        <begin position="929"/>
        <end position="940"/>
    </location>
</feature>
<evidence type="ECO:0000259" key="2">
    <source>
        <dbReference type="Pfam" id="PF09469"/>
    </source>
</evidence>
<dbReference type="InterPro" id="IPR019025">
    <property type="entry name" value="Cordon-bleu_ubiquitin_domain"/>
</dbReference>
<dbReference type="OrthoDB" id="8882621at2759"/>
<dbReference type="SUPFAM" id="SSF54236">
    <property type="entry name" value="Ubiquitin-like"/>
    <property type="match status" value="1"/>
</dbReference>
<feature type="compositionally biased region" description="Basic and acidic residues" evidence="1">
    <location>
        <begin position="585"/>
        <end position="596"/>
    </location>
</feature>
<accession>A0A8B7Z2S4</accession>
<feature type="compositionally biased region" description="Basic and acidic residues" evidence="1">
    <location>
        <begin position="1155"/>
        <end position="1165"/>
    </location>
</feature>
<feature type="region of interest" description="Disordered" evidence="1">
    <location>
        <begin position="239"/>
        <end position="258"/>
    </location>
</feature>
<feature type="region of interest" description="Disordered" evidence="1">
    <location>
        <begin position="570"/>
        <end position="602"/>
    </location>
</feature>